<proteinExistence type="predicted"/>
<dbReference type="InterPro" id="IPR001867">
    <property type="entry name" value="OmpR/PhoB-type_DNA-bd"/>
</dbReference>
<dbReference type="InterPro" id="IPR039420">
    <property type="entry name" value="WalR-like"/>
</dbReference>
<dbReference type="InterPro" id="IPR036388">
    <property type="entry name" value="WH-like_DNA-bd_sf"/>
</dbReference>
<dbReference type="GO" id="GO:0032993">
    <property type="term" value="C:protein-DNA complex"/>
    <property type="evidence" value="ECO:0007669"/>
    <property type="project" value="TreeGrafter"/>
</dbReference>
<dbReference type="RefSeq" id="WP_089113976.1">
    <property type="nucleotide sequence ID" value="NZ_CP018058.1"/>
</dbReference>
<evidence type="ECO:0000256" key="5">
    <source>
        <dbReference type="ARBA" id="ARBA00023163"/>
    </source>
</evidence>
<gene>
    <name evidence="6" type="ORF">B9L19_14905</name>
</gene>
<keyword evidence="1" id="KW-0597">Phosphoprotein</keyword>
<dbReference type="InterPro" id="IPR011006">
    <property type="entry name" value="CheY-like_superfamily"/>
</dbReference>
<dbReference type="PROSITE" id="PS50110">
    <property type="entry name" value="RESPONSE_REGULATORY"/>
    <property type="match status" value="1"/>
</dbReference>
<dbReference type="PANTHER" id="PTHR48111:SF22">
    <property type="entry name" value="REGULATOR OF RPOS"/>
    <property type="match status" value="1"/>
</dbReference>
<dbReference type="CDD" id="cd00383">
    <property type="entry name" value="trans_reg_C"/>
    <property type="match status" value="1"/>
</dbReference>
<dbReference type="AlphaFoldDB" id="A0A226Q4X0"/>
<name>A0A226Q4X0_9BACL</name>
<evidence type="ECO:0000313" key="7">
    <source>
        <dbReference type="Proteomes" id="UP000198378"/>
    </source>
</evidence>
<dbReference type="PROSITE" id="PS51755">
    <property type="entry name" value="OMPR_PHOB"/>
    <property type="match status" value="1"/>
</dbReference>
<protein>
    <submittedName>
        <fullName evidence="6">DNA-binding response regulator</fullName>
    </submittedName>
</protein>
<dbReference type="SUPFAM" id="SSF46894">
    <property type="entry name" value="C-terminal effector domain of the bipartite response regulators"/>
    <property type="match status" value="1"/>
</dbReference>
<keyword evidence="2" id="KW-0902">Two-component regulatory system</keyword>
<dbReference type="KEGG" id="gtm:GT3921_16005"/>
<dbReference type="Proteomes" id="UP000198378">
    <property type="component" value="Unassembled WGS sequence"/>
</dbReference>
<evidence type="ECO:0000313" key="6">
    <source>
        <dbReference type="EMBL" id="OXB86777.1"/>
    </source>
</evidence>
<dbReference type="SMART" id="SM00862">
    <property type="entry name" value="Trans_reg_C"/>
    <property type="match status" value="1"/>
</dbReference>
<dbReference type="EMBL" id="NEWK01000002">
    <property type="protein sequence ID" value="OXB86777.1"/>
    <property type="molecule type" value="Genomic_DNA"/>
</dbReference>
<dbReference type="Gene3D" id="3.40.50.2300">
    <property type="match status" value="1"/>
</dbReference>
<dbReference type="Pfam" id="PF00486">
    <property type="entry name" value="Trans_reg_C"/>
    <property type="match status" value="1"/>
</dbReference>
<dbReference type="SMART" id="SM00448">
    <property type="entry name" value="REC"/>
    <property type="match status" value="1"/>
</dbReference>
<dbReference type="Gene3D" id="1.10.10.10">
    <property type="entry name" value="Winged helix-like DNA-binding domain superfamily/Winged helix DNA-binding domain"/>
    <property type="match status" value="1"/>
</dbReference>
<keyword evidence="5" id="KW-0804">Transcription</keyword>
<dbReference type="Pfam" id="PF00072">
    <property type="entry name" value="Response_reg"/>
    <property type="match status" value="1"/>
</dbReference>
<dbReference type="Gene3D" id="6.10.250.690">
    <property type="match status" value="1"/>
</dbReference>
<keyword evidence="3" id="KW-0805">Transcription regulation</keyword>
<dbReference type="GO" id="GO:0006355">
    <property type="term" value="P:regulation of DNA-templated transcription"/>
    <property type="evidence" value="ECO:0007669"/>
    <property type="project" value="InterPro"/>
</dbReference>
<dbReference type="GO" id="GO:0000156">
    <property type="term" value="F:phosphorelay response regulator activity"/>
    <property type="evidence" value="ECO:0007669"/>
    <property type="project" value="TreeGrafter"/>
</dbReference>
<accession>A0A226Q4X0</accession>
<organism evidence="6 7">
    <name type="scientific">Geobacillus thermocatenulatus</name>
    <dbReference type="NCBI Taxonomy" id="33938"/>
    <lineage>
        <taxon>Bacteria</taxon>
        <taxon>Bacillati</taxon>
        <taxon>Bacillota</taxon>
        <taxon>Bacilli</taxon>
        <taxon>Bacillales</taxon>
        <taxon>Anoxybacillaceae</taxon>
        <taxon>Geobacillus</taxon>
        <taxon>Geobacillus thermoleovorans group</taxon>
    </lineage>
</organism>
<keyword evidence="4 6" id="KW-0238">DNA-binding</keyword>
<dbReference type="PANTHER" id="PTHR48111">
    <property type="entry name" value="REGULATOR OF RPOS"/>
    <property type="match status" value="1"/>
</dbReference>
<evidence type="ECO:0000256" key="2">
    <source>
        <dbReference type="ARBA" id="ARBA00023012"/>
    </source>
</evidence>
<dbReference type="GO" id="GO:0000976">
    <property type="term" value="F:transcription cis-regulatory region binding"/>
    <property type="evidence" value="ECO:0007669"/>
    <property type="project" value="TreeGrafter"/>
</dbReference>
<comment type="caution">
    <text evidence="6">The sequence shown here is derived from an EMBL/GenBank/DDBJ whole genome shotgun (WGS) entry which is preliminary data.</text>
</comment>
<dbReference type="SUPFAM" id="SSF52172">
    <property type="entry name" value="CheY-like"/>
    <property type="match status" value="1"/>
</dbReference>
<evidence type="ECO:0000256" key="3">
    <source>
        <dbReference type="ARBA" id="ARBA00023015"/>
    </source>
</evidence>
<dbReference type="InterPro" id="IPR016032">
    <property type="entry name" value="Sig_transdc_resp-reg_C-effctor"/>
</dbReference>
<sequence>MKLLVVEDHHDLREAMIEMLADEFEVDGACDGDEGLFLAQQNIYDAIILDVMLPGIDGFSIVRRLREDGIETPVLFLTARDSLEDRVKGLDFGGDDYLVKPFQSPELKARLRALLRRSGALTTKQTIRYRGIELFGKEKGVVVDGQPLKLTSKQYELLEYLVHNQGVILTKEQIFDRIWGFDSDTTIAIVEVFVHQLRKKLEPFGYHTDIQTVRGIGYMLAREQE</sequence>
<evidence type="ECO:0000256" key="1">
    <source>
        <dbReference type="ARBA" id="ARBA00022553"/>
    </source>
</evidence>
<dbReference type="InterPro" id="IPR001789">
    <property type="entry name" value="Sig_transdc_resp-reg_receiver"/>
</dbReference>
<keyword evidence="7" id="KW-1185">Reference proteome</keyword>
<evidence type="ECO:0000256" key="4">
    <source>
        <dbReference type="ARBA" id="ARBA00023125"/>
    </source>
</evidence>
<dbReference type="GO" id="GO:0005829">
    <property type="term" value="C:cytosol"/>
    <property type="evidence" value="ECO:0007669"/>
    <property type="project" value="TreeGrafter"/>
</dbReference>
<reference evidence="6 7" key="1">
    <citation type="submission" date="2017-05" db="EMBL/GenBank/DDBJ databases">
        <title>The genome sequence of Geobacillus thermocatenulatus DSM 730.</title>
        <authorList>
            <person name="Ramaloko W.T."/>
            <person name="Koen N."/>
            <person name="Polliack S."/>
            <person name="Aliyu H."/>
            <person name="Lebre P."/>
            <person name="Mohr T."/>
            <person name="Oswald F."/>
            <person name="Zwick M."/>
            <person name="Neumann A."/>
            <person name="Syldatk C."/>
            <person name="Cowan D."/>
            <person name="De Maayer P."/>
        </authorList>
    </citation>
    <scope>NUCLEOTIDE SEQUENCE [LARGE SCALE GENOMIC DNA]</scope>
    <source>
        <strain evidence="6 7">BGSC 93A1</strain>
    </source>
</reference>